<dbReference type="Pfam" id="PF02847">
    <property type="entry name" value="MA3"/>
    <property type="match status" value="1"/>
</dbReference>
<dbReference type="InterPro" id="IPR003891">
    <property type="entry name" value="Initiation_fac_eIF4g_MI"/>
</dbReference>
<organism evidence="2 3">
    <name type="scientific">Diversispora eburnea</name>
    <dbReference type="NCBI Taxonomy" id="1213867"/>
    <lineage>
        <taxon>Eukaryota</taxon>
        <taxon>Fungi</taxon>
        <taxon>Fungi incertae sedis</taxon>
        <taxon>Mucoromycota</taxon>
        <taxon>Glomeromycotina</taxon>
        <taxon>Glomeromycetes</taxon>
        <taxon>Diversisporales</taxon>
        <taxon>Diversisporaceae</taxon>
        <taxon>Diversispora</taxon>
    </lineage>
</organism>
<dbReference type="PROSITE" id="PS51366">
    <property type="entry name" value="MI"/>
    <property type="match status" value="1"/>
</dbReference>
<dbReference type="SUPFAM" id="SSF48371">
    <property type="entry name" value="ARM repeat"/>
    <property type="match status" value="1"/>
</dbReference>
<evidence type="ECO:0000313" key="2">
    <source>
        <dbReference type="EMBL" id="CAG8568018.1"/>
    </source>
</evidence>
<name>A0A9N9BLC4_9GLOM</name>
<feature type="domain" description="MI" evidence="1">
    <location>
        <begin position="46"/>
        <end position="130"/>
    </location>
</feature>
<dbReference type="InterPro" id="IPR016024">
    <property type="entry name" value="ARM-type_fold"/>
</dbReference>
<proteinExistence type="predicted"/>
<dbReference type="AlphaFoldDB" id="A0A9N9BLC4"/>
<comment type="caution">
    <text evidence="2">The sequence shown here is derived from an EMBL/GenBank/DDBJ whole genome shotgun (WGS) entry which is preliminary data.</text>
</comment>
<feature type="non-terminal residue" evidence="2">
    <location>
        <position position="1"/>
    </location>
</feature>
<gene>
    <name evidence="2" type="ORF">DEBURN_LOCUS7932</name>
</gene>
<keyword evidence="3" id="KW-1185">Reference proteome</keyword>
<accession>A0A9N9BLC4</accession>
<dbReference type="Proteomes" id="UP000789706">
    <property type="component" value="Unassembled WGS sequence"/>
</dbReference>
<reference evidence="2" key="1">
    <citation type="submission" date="2021-06" db="EMBL/GenBank/DDBJ databases">
        <authorList>
            <person name="Kallberg Y."/>
            <person name="Tangrot J."/>
            <person name="Rosling A."/>
        </authorList>
    </citation>
    <scope>NUCLEOTIDE SEQUENCE</scope>
    <source>
        <strain evidence="2">AZ414A</strain>
    </source>
</reference>
<evidence type="ECO:0000259" key="1">
    <source>
        <dbReference type="PROSITE" id="PS51366"/>
    </source>
</evidence>
<dbReference type="Gene3D" id="1.25.40.180">
    <property type="match status" value="1"/>
</dbReference>
<evidence type="ECO:0000313" key="3">
    <source>
        <dbReference type="Proteomes" id="UP000789706"/>
    </source>
</evidence>
<protein>
    <submittedName>
        <fullName evidence="2">9209_t:CDS:1</fullName>
    </submittedName>
</protein>
<dbReference type="OrthoDB" id="2442827at2759"/>
<sequence>ILSVLKIHKNNLPNEAIASVCEKLSEVWTIKKVRREPTRTTISEELAERKINNLIAEYFNVLDIQEVILCIKDLPKEYHSKMVSSFVNNILENKQDDVPVTIEFLKDICVDAPKSYTFTGEVTEMLTFIK</sequence>
<dbReference type="EMBL" id="CAJVPK010001054">
    <property type="protein sequence ID" value="CAG8568018.1"/>
    <property type="molecule type" value="Genomic_DNA"/>
</dbReference>